<keyword evidence="2" id="KW-0732">Signal</keyword>
<accession>A0ABT2ZK58</accession>
<protein>
    <recommendedName>
        <fullName evidence="5">Lipoprotein</fullName>
    </recommendedName>
</protein>
<dbReference type="PROSITE" id="PS51257">
    <property type="entry name" value="PROKAR_LIPOPROTEIN"/>
    <property type="match status" value="1"/>
</dbReference>
<proteinExistence type="predicted"/>
<organism evidence="3 4">
    <name type="scientific">Albidovulum litorale</name>
    <dbReference type="NCBI Taxonomy" id="2984134"/>
    <lineage>
        <taxon>Bacteria</taxon>
        <taxon>Pseudomonadati</taxon>
        <taxon>Pseudomonadota</taxon>
        <taxon>Alphaproteobacteria</taxon>
        <taxon>Rhodobacterales</taxon>
        <taxon>Paracoccaceae</taxon>
        <taxon>Albidovulum</taxon>
    </lineage>
</organism>
<name>A0ABT2ZK58_9RHOB</name>
<sequence length="141" mass="15077">MERRTGRTRTGAMATLVATVTLAACAEDPAEIARYRAEEEALKTMIIRDAAVREGLETFIGWGMPGGVHGLQDYGGEKIESVFAAYDPAKTSGEAVIRAFSEHCKRIGRTGAEATPSGITTGRNSPGGRRKLPAYMLKCVS</sequence>
<comment type="caution">
    <text evidence="3">The sequence shown here is derived from an EMBL/GenBank/DDBJ whole genome shotgun (WGS) entry which is preliminary data.</text>
</comment>
<evidence type="ECO:0000313" key="4">
    <source>
        <dbReference type="Proteomes" id="UP001652564"/>
    </source>
</evidence>
<dbReference type="RefSeq" id="WP_263738328.1">
    <property type="nucleotide sequence ID" value="NZ_JAOWKZ010000001.1"/>
</dbReference>
<evidence type="ECO:0000256" key="2">
    <source>
        <dbReference type="SAM" id="SignalP"/>
    </source>
</evidence>
<feature type="signal peptide" evidence="2">
    <location>
        <begin position="1"/>
        <end position="26"/>
    </location>
</feature>
<feature type="chain" id="PRO_5045209176" description="Lipoprotein" evidence="2">
    <location>
        <begin position="27"/>
        <end position="141"/>
    </location>
</feature>
<evidence type="ECO:0008006" key="5">
    <source>
        <dbReference type="Google" id="ProtNLM"/>
    </source>
</evidence>
<evidence type="ECO:0000256" key="1">
    <source>
        <dbReference type="SAM" id="MobiDB-lite"/>
    </source>
</evidence>
<feature type="region of interest" description="Disordered" evidence="1">
    <location>
        <begin position="111"/>
        <end position="130"/>
    </location>
</feature>
<evidence type="ECO:0000313" key="3">
    <source>
        <dbReference type="EMBL" id="MCV2871141.1"/>
    </source>
</evidence>
<dbReference type="Proteomes" id="UP001652564">
    <property type="component" value="Unassembled WGS sequence"/>
</dbReference>
<reference evidence="3 4" key="1">
    <citation type="submission" date="2022-10" db="EMBL/GenBank/DDBJ databases">
        <title>Defluviimonas sp. nov., isolated from ocean surface sediments.</title>
        <authorList>
            <person name="He W."/>
            <person name="Wang L."/>
            <person name="Zhang D.-F."/>
        </authorList>
    </citation>
    <scope>NUCLEOTIDE SEQUENCE [LARGE SCALE GENOMIC DNA]</scope>
    <source>
        <strain evidence="3 4">WL0050</strain>
    </source>
</reference>
<gene>
    <name evidence="3" type="ORF">OEZ71_02400</name>
</gene>
<dbReference type="EMBL" id="JAOWKZ010000001">
    <property type="protein sequence ID" value="MCV2871141.1"/>
    <property type="molecule type" value="Genomic_DNA"/>
</dbReference>
<keyword evidence="4" id="KW-1185">Reference proteome</keyword>